<organism evidence="2 3">
    <name type="scientific">Phlyctema vagabunda</name>
    <dbReference type="NCBI Taxonomy" id="108571"/>
    <lineage>
        <taxon>Eukaryota</taxon>
        <taxon>Fungi</taxon>
        <taxon>Dikarya</taxon>
        <taxon>Ascomycota</taxon>
        <taxon>Pezizomycotina</taxon>
        <taxon>Leotiomycetes</taxon>
        <taxon>Helotiales</taxon>
        <taxon>Dermateaceae</taxon>
        <taxon>Phlyctema</taxon>
    </lineage>
</organism>
<keyword evidence="3" id="KW-1185">Reference proteome</keyword>
<feature type="region of interest" description="Disordered" evidence="1">
    <location>
        <begin position="77"/>
        <end position="185"/>
    </location>
</feature>
<feature type="compositionally biased region" description="Basic and acidic residues" evidence="1">
    <location>
        <begin position="141"/>
        <end position="154"/>
    </location>
</feature>
<evidence type="ECO:0000313" key="2">
    <source>
        <dbReference type="EMBL" id="KAL3422183.1"/>
    </source>
</evidence>
<sequence>MTSVAVSQDELAAFHTTHFSSTSTEHFTKQFLGPVEDEYYDEEDDGLGYYEDGVKRTLTDEQITMFRHSEIQALLREQRHTLENKEDEVKEGAQTNDLKVGEMEDEGEITEEVPAPKNKPKQNKNRSRQPGQGKSFYKQHIKPDLRKRTWDKVETGLSDLSYDEESGSIKAQSSAPQRRRISYED</sequence>
<feature type="compositionally biased region" description="Basic residues" evidence="1">
    <location>
        <begin position="118"/>
        <end position="127"/>
    </location>
</feature>
<dbReference type="EMBL" id="JBFCZG010000005">
    <property type="protein sequence ID" value="KAL3422183.1"/>
    <property type="molecule type" value="Genomic_DNA"/>
</dbReference>
<dbReference type="Proteomes" id="UP001629113">
    <property type="component" value="Unassembled WGS sequence"/>
</dbReference>
<gene>
    <name evidence="2" type="ORF">PVAG01_06339</name>
</gene>
<name>A0ABR4PFX2_9HELO</name>
<feature type="compositionally biased region" description="Basic and acidic residues" evidence="1">
    <location>
        <begin position="77"/>
        <end position="91"/>
    </location>
</feature>
<dbReference type="PANTHER" id="PTHR40642">
    <property type="entry name" value="YALI0F31295P"/>
    <property type="match status" value="1"/>
</dbReference>
<evidence type="ECO:0000256" key="1">
    <source>
        <dbReference type="SAM" id="MobiDB-lite"/>
    </source>
</evidence>
<dbReference type="InterPro" id="IPR024526">
    <property type="entry name" value="DUF3807"/>
</dbReference>
<evidence type="ECO:0000313" key="3">
    <source>
        <dbReference type="Proteomes" id="UP001629113"/>
    </source>
</evidence>
<dbReference type="Pfam" id="PF12720">
    <property type="entry name" value="DUF3807"/>
    <property type="match status" value="1"/>
</dbReference>
<reference evidence="2 3" key="1">
    <citation type="submission" date="2024-06" db="EMBL/GenBank/DDBJ databases">
        <title>Complete genome of Phlyctema vagabunda strain 19-DSS-EL-015.</title>
        <authorList>
            <person name="Fiorenzani C."/>
        </authorList>
    </citation>
    <scope>NUCLEOTIDE SEQUENCE [LARGE SCALE GENOMIC DNA]</scope>
    <source>
        <strain evidence="2 3">19-DSS-EL-015</strain>
    </source>
</reference>
<protein>
    <submittedName>
        <fullName evidence="2">Uncharacterized protein</fullName>
    </submittedName>
</protein>
<comment type="caution">
    <text evidence="2">The sequence shown here is derived from an EMBL/GenBank/DDBJ whole genome shotgun (WGS) entry which is preliminary data.</text>
</comment>
<accession>A0ABR4PFX2</accession>
<proteinExistence type="predicted"/>
<dbReference type="PANTHER" id="PTHR40642:SF1">
    <property type="entry name" value="YALI0F31295P"/>
    <property type="match status" value="1"/>
</dbReference>